<dbReference type="AlphaFoldDB" id="A0A1Y1IP41"/>
<gene>
    <name evidence="6" type="ORF">KFL_010330015</name>
</gene>
<accession>A0A1Y1IP41</accession>
<evidence type="ECO:0000256" key="5">
    <source>
        <dbReference type="RuleBase" id="RU365059"/>
    </source>
</evidence>
<dbReference type="InterPro" id="IPR004130">
    <property type="entry name" value="Gpn"/>
</dbReference>
<comment type="function">
    <text evidence="5">Small GTPase required for proper localization of RNA polymerase II and III (RNAPII and RNAPIII). May act at an RNAP assembly step prior to nuclear import.</text>
</comment>
<dbReference type="CDD" id="cd17871">
    <property type="entry name" value="GPN2"/>
    <property type="match status" value="1"/>
</dbReference>
<dbReference type="Proteomes" id="UP000054558">
    <property type="component" value="Unassembled WGS sequence"/>
</dbReference>
<evidence type="ECO:0000256" key="2">
    <source>
        <dbReference type="ARBA" id="ARBA00022741"/>
    </source>
</evidence>
<dbReference type="GO" id="GO:0003924">
    <property type="term" value="F:GTPase activity"/>
    <property type="evidence" value="ECO:0000318"/>
    <property type="project" value="GO_Central"/>
</dbReference>
<dbReference type="SUPFAM" id="SSF52540">
    <property type="entry name" value="P-loop containing nucleoside triphosphate hydrolases"/>
    <property type="match status" value="1"/>
</dbReference>
<keyword evidence="2 5" id="KW-0547">Nucleotide-binding</keyword>
<dbReference type="PANTHER" id="PTHR21231">
    <property type="entry name" value="XPA-BINDING PROTEIN 1-RELATED"/>
    <property type="match status" value="1"/>
</dbReference>
<evidence type="ECO:0000256" key="4">
    <source>
        <dbReference type="ARBA" id="ARBA00023134"/>
    </source>
</evidence>
<dbReference type="Gene3D" id="3.40.50.300">
    <property type="entry name" value="P-loop containing nucleotide triphosphate hydrolases"/>
    <property type="match status" value="1"/>
</dbReference>
<dbReference type="InterPro" id="IPR030231">
    <property type="entry name" value="Gpn2"/>
</dbReference>
<dbReference type="OMA" id="ATHNYFL"/>
<keyword evidence="3 5" id="KW-0378">Hydrolase</keyword>
<evidence type="ECO:0000313" key="7">
    <source>
        <dbReference type="Proteomes" id="UP000054558"/>
    </source>
</evidence>
<dbReference type="FunFam" id="3.40.50.300:FF:000338">
    <property type="entry name" value="GPN-loop GTPase 2"/>
    <property type="match status" value="1"/>
</dbReference>
<dbReference type="PANTHER" id="PTHR21231:SF3">
    <property type="entry name" value="GPN-LOOP GTPASE 2"/>
    <property type="match status" value="1"/>
</dbReference>
<name>A0A1Y1IP41_KLENI</name>
<reference evidence="6 7" key="1">
    <citation type="journal article" date="2014" name="Nat. Commun.">
        <title>Klebsormidium flaccidum genome reveals primary factors for plant terrestrial adaptation.</title>
        <authorList>
            <person name="Hori K."/>
            <person name="Maruyama F."/>
            <person name="Fujisawa T."/>
            <person name="Togashi T."/>
            <person name="Yamamoto N."/>
            <person name="Seo M."/>
            <person name="Sato S."/>
            <person name="Yamada T."/>
            <person name="Mori H."/>
            <person name="Tajima N."/>
            <person name="Moriyama T."/>
            <person name="Ikeuchi M."/>
            <person name="Watanabe M."/>
            <person name="Wada H."/>
            <person name="Kobayashi K."/>
            <person name="Saito M."/>
            <person name="Masuda T."/>
            <person name="Sasaki-Sekimoto Y."/>
            <person name="Mashiguchi K."/>
            <person name="Awai K."/>
            <person name="Shimojima M."/>
            <person name="Masuda S."/>
            <person name="Iwai M."/>
            <person name="Nobusawa T."/>
            <person name="Narise T."/>
            <person name="Kondo S."/>
            <person name="Saito H."/>
            <person name="Sato R."/>
            <person name="Murakawa M."/>
            <person name="Ihara Y."/>
            <person name="Oshima-Yamada Y."/>
            <person name="Ohtaka K."/>
            <person name="Satoh M."/>
            <person name="Sonobe K."/>
            <person name="Ishii M."/>
            <person name="Ohtani R."/>
            <person name="Kanamori-Sato M."/>
            <person name="Honoki R."/>
            <person name="Miyazaki D."/>
            <person name="Mochizuki H."/>
            <person name="Umetsu J."/>
            <person name="Higashi K."/>
            <person name="Shibata D."/>
            <person name="Kamiya Y."/>
            <person name="Sato N."/>
            <person name="Nakamura Y."/>
            <person name="Tabata S."/>
            <person name="Ida S."/>
            <person name="Kurokawa K."/>
            <person name="Ohta H."/>
        </authorList>
    </citation>
    <scope>NUCLEOTIDE SEQUENCE [LARGE SCALE GENOMIC DNA]</scope>
    <source>
        <strain evidence="6 7">NIES-2285</strain>
    </source>
</reference>
<dbReference type="GO" id="GO:0005525">
    <property type="term" value="F:GTP binding"/>
    <property type="evidence" value="ECO:0007669"/>
    <property type="project" value="UniProtKB-KW"/>
</dbReference>
<comment type="similarity">
    <text evidence="1 5">Belongs to the GPN-loop GTPase family.</text>
</comment>
<dbReference type="Pfam" id="PF03029">
    <property type="entry name" value="ATP_bind_1"/>
    <property type="match status" value="1"/>
</dbReference>
<organism evidence="6 7">
    <name type="scientific">Klebsormidium nitens</name>
    <name type="common">Green alga</name>
    <name type="synonym">Ulothrix nitens</name>
    <dbReference type="NCBI Taxonomy" id="105231"/>
    <lineage>
        <taxon>Eukaryota</taxon>
        <taxon>Viridiplantae</taxon>
        <taxon>Streptophyta</taxon>
        <taxon>Klebsormidiophyceae</taxon>
        <taxon>Klebsormidiales</taxon>
        <taxon>Klebsormidiaceae</taxon>
        <taxon>Klebsormidium</taxon>
    </lineage>
</organism>
<keyword evidence="7" id="KW-1185">Reference proteome</keyword>
<sequence>MPFGQVVVGPPGSGKTTYCNGMQQFLSALGRKTAVINLDPANDALPCDCSVDIEELIKLDDVMTQYGLGPNGGLVYCMDYLEKNIDWLEKKLEPLAKDHYLLFDLPGQVELFTLHPHVKNVIDTMTNKWNFRLTAVHLIDSHLCTDPGNYVSALLLSLSTMLHLGLPHINVLSKIDMIQQYGPLAFNLDFYTEVQDLGYLAHHLNQDPRFQKYRKLTEGLCEVIQDYGMVSFATLNVNDKESVYEVVKLVDKSNGYVFAGIEGDVTELSKVAAGDTNWDYYKAAAVQEKYVDDIRTSRDF</sequence>
<dbReference type="EMBL" id="DF237982">
    <property type="protein sequence ID" value="GAQ92504.1"/>
    <property type="molecule type" value="Genomic_DNA"/>
</dbReference>
<protein>
    <recommendedName>
        <fullName evidence="5">GPN-loop GTPase 2</fullName>
    </recommendedName>
</protein>
<comment type="subunit">
    <text evidence="5">Binds to RNA polymerase II (RNAPII).</text>
</comment>
<proteinExistence type="inferred from homology"/>
<keyword evidence="4 5" id="KW-0342">GTP-binding</keyword>
<evidence type="ECO:0000256" key="3">
    <source>
        <dbReference type="ARBA" id="ARBA00022801"/>
    </source>
</evidence>
<dbReference type="STRING" id="105231.A0A1Y1IP41"/>
<dbReference type="OrthoDB" id="5839at2759"/>
<dbReference type="InterPro" id="IPR027417">
    <property type="entry name" value="P-loop_NTPase"/>
</dbReference>
<evidence type="ECO:0000313" key="6">
    <source>
        <dbReference type="EMBL" id="GAQ92504.1"/>
    </source>
</evidence>
<evidence type="ECO:0000256" key="1">
    <source>
        <dbReference type="ARBA" id="ARBA00005290"/>
    </source>
</evidence>